<evidence type="ECO:0000313" key="3">
    <source>
        <dbReference type="Proteomes" id="UP000217658"/>
    </source>
</evidence>
<dbReference type="GeneID" id="33899721"/>
<dbReference type="KEGG" id="vg:33899721"/>
<name>A0A220QTF3_9VIRU</name>
<protein>
    <submittedName>
        <fullName evidence="2">Uncharacterized protein</fullName>
    </submittedName>
</protein>
<reference evidence="3" key="1">
    <citation type="submission" date="2017-05" db="EMBL/GenBank/DDBJ databases">
        <title>Polycipiviridae: a proposed new family of polycistronic picorna-like RNA viruses.</title>
        <authorList>
            <person name="Olendraite I."/>
            <person name="Lukhovitskaya N.I."/>
            <person name="Porter S.D."/>
            <person name="Valles S.M."/>
            <person name="Firth A.E."/>
        </authorList>
    </citation>
    <scope>NUCLEOTIDE SEQUENCE [LARGE SCALE GENOMIC DNA]</scope>
</reference>
<sequence>MSDGFPFWKQNLLGPSNGNAVTWTNNPIYQSPEAAGISWYDQVEHWNPSSEGYQGFKPSNTNDTFSHWFDNNKNYSGLNETWNRTAETVAQNAKAPAPKVYATSTPANASIAPPVAAPSTSGIVNPAAGIQAATASTAEAGAVANKAADITTGVVQTAEGVAGATPVGMIALINSMLGDATAAGINASNQNAISKNYIQNSMAKGSQSGFQAGLIKESELAHASVTNAGAKIGGIAGPLGAWFGSLIANAIQDSTPKDDYNNFKTGYSFDGKVNPQDTGLVGSGTTADLSGETNMTTL</sequence>
<dbReference type="EMBL" id="MF041809">
    <property type="protein sequence ID" value="ASK12197.1"/>
    <property type="molecule type" value="Genomic_RNA"/>
</dbReference>
<accession>A0A220QTF3</accession>
<evidence type="ECO:0000313" key="2">
    <source>
        <dbReference type="EMBL" id="ASK12197.1"/>
    </source>
</evidence>
<organism evidence="2 3">
    <name type="scientific">Lasius neglectus virus 1</name>
    <dbReference type="NCBI Taxonomy" id="2018501"/>
    <lineage>
        <taxon>Viruses</taxon>
        <taxon>Riboviria</taxon>
        <taxon>Orthornavirae</taxon>
        <taxon>Pisuviricota</taxon>
        <taxon>Pisoniviricetes</taxon>
        <taxon>Picornavirales</taxon>
        <taxon>Polycipiviridae</taxon>
        <taxon>Sopolycivirus</taxon>
        <taxon>Sopolycivirus lasii</taxon>
    </lineage>
</organism>
<evidence type="ECO:0000256" key="1">
    <source>
        <dbReference type="SAM" id="MobiDB-lite"/>
    </source>
</evidence>
<feature type="compositionally biased region" description="Polar residues" evidence="1">
    <location>
        <begin position="283"/>
        <end position="298"/>
    </location>
</feature>
<dbReference type="RefSeq" id="YP_009407901.1">
    <property type="nucleotide sequence ID" value="NC_035450.1"/>
</dbReference>
<dbReference type="OrthoDB" id="26890at10239"/>
<dbReference type="Proteomes" id="UP000217658">
    <property type="component" value="Segment"/>
</dbReference>
<gene>
    <name evidence="2" type="primary">ORF2</name>
</gene>
<keyword evidence="3" id="KW-1185">Reference proteome</keyword>
<proteinExistence type="predicted"/>
<feature type="region of interest" description="Disordered" evidence="1">
    <location>
        <begin position="278"/>
        <end position="298"/>
    </location>
</feature>